<dbReference type="STRING" id="717606.PaecuDRAFT_0650"/>
<dbReference type="Proteomes" id="UP000005387">
    <property type="component" value="Unassembled WGS sequence"/>
</dbReference>
<dbReference type="InterPro" id="IPR008257">
    <property type="entry name" value="Pept_M19"/>
</dbReference>
<accession>E0I4C5</accession>
<dbReference type="Gene3D" id="3.20.20.140">
    <property type="entry name" value="Metal-dependent hydrolases"/>
    <property type="match status" value="1"/>
</dbReference>
<keyword evidence="2" id="KW-1185">Reference proteome</keyword>
<dbReference type="GO" id="GO:0006508">
    <property type="term" value="P:proteolysis"/>
    <property type="evidence" value="ECO:0007669"/>
    <property type="project" value="InterPro"/>
</dbReference>
<keyword evidence="1" id="KW-0378">Hydrolase</keyword>
<name>E0I4C5_9BACL</name>
<dbReference type="EC" id="3.4.13.19" evidence="1"/>
<dbReference type="PANTHER" id="PTHR10443:SF12">
    <property type="entry name" value="DIPEPTIDASE"/>
    <property type="match status" value="1"/>
</dbReference>
<proteinExistence type="predicted"/>
<dbReference type="AlphaFoldDB" id="E0I4C5"/>
<dbReference type="RefSeq" id="WP_006036665.1">
    <property type="nucleotide sequence ID" value="NZ_AEDD01000001.1"/>
</dbReference>
<evidence type="ECO:0000313" key="2">
    <source>
        <dbReference type="Proteomes" id="UP000005387"/>
    </source>
</evidence>
<gene>
    <name evidence="1" type="ORF">PaecuDRAFT_0650</name>
</gene>
<dbReference type="SUPFAM" id="SSF51556">
    <property type="entry name" value="Metallo-dependent hydrolases"/>
    <property type="match status" value="1"/>
</dbReference>
<dbReference type="OrthoDB" id="9804920at2"/>
<keyword evidence="1" id="KW-0224">Dipeptidase</keyword>
<protein>
    <submittedName>
        <fullName evidence="1">Membrane dipeptidase</fullName>
        <ecNumber evidence="1">3.4.13.19</ecNumber>
    </submittedName>
</protein>
<dbReference type="PANTHER" id="PTHR10443">
    <property type="entry name" value="MICROSOMAL DIPEPTIDASE"/>
    <property type="match status" value="1"/>
</dbReference>
<dbReference type="InterPro" id="IPR032466">
    <property type="entry name" value="Metal_Hydrolase"/>
</dbReference>
<dbReference type="MEROPS" id="M19.007"/>
<dbReference type="EMBL" id="AEDD01000001">
    <property type="protein sequence ID" value="EFM13139.1"/>
    <property type="molecule type" value="Genomic_DNA"/>
</dbReference>
<dbReference type="Pfam" id="PF01244">
    <property type="entry name" value="Peptidase_M19"/>
    <property type="match status" value="1"/>
</dbReference>
<organism evidence="1 2">
    <name type="scientific">Paenibacillus curdlanolyticus YK9</name>
    <dbReference type="NCBI Taxonomy" id="717606"/>
    <lineage>
        <taxon>Bacteria</taxon>
        <taxon>Bacillati</taxon>
        <taxon>Bacillota</taxon>
        <taxon>Bacilli</taxon>
        <taxon>Bacillales</taxon>
        <taxon>Paenibacillaceae</taxon>
        <taxon>Paenibacillus</taxon>
    </lineage>
</organism>
<keyword evidence="1" id="KW-0645">Protease</keyword>
<dbReference type="PROSITE" id="PS51365">
    <property type="entry name" value="RENAL_DIPEPTIDASE_2"/>
    <property type="match status" value="1"/>
</dbReference>
<dbReference type="GO" id="GO:0070573">
    <property type="term" value="F:metallodipeptidase activity"/>
    <property type="evidence" value="ECO:0007669"/>
    <property type="project" value="InterPro"/>
</dbReference>
<sequence>MGGKSTEGLGIVDFHCDALWKLLEHESLSFGSGHAEGLDVNAARLEAADSLLQTFAIYVPDKLQGPKAIWRSVDLFYQQVLSCPKMQLIRNANDLQTAHANGHTGALLSLEGVDGLEGDLVMLRLLYQLGLRAVGLTWNYANWAADGVLEPRQGGLTAKGRAFVEECEKLGIILDVSHLTERGFWELADLVNRPFIASHSNAKAICNHPRNLTDDQIKAILAMDGRIGITYVPYFVKAGGGANVADVVRHIDHIVSLGGEDHIMMGSDFDGISEYVEGLTNPADVINLINELRRTYSEQQVQKFMSGNALAFLKQQLPK</sequence>
<dbReference type="CDD" id="cd01301">
    <property type="entry name" value="rDP_like"/>
    <property type="match status" value="1"/>
</dbReference>
<evidence type="ECO:0000313" key="1">
    <source>
        <dbReference type="EMBL" id="EFM13139.1"/>
    </source>
</evidence>
<reference evidence="1 2" key="1">
    <citation type="submission" date="2010-07" db="EMBL/GenBank/DDBJ databases">
        <title>The draft genome of Paenibacillus curdlanolyticus YK9.</title>
        <authorList>
            <consortium name="US DOE Joint Genome Institute (JGI-PGF)"/>
            <person name="Lucas S."/>
            <person name="Copeland A."/>
            <person name="Lapidus A."/>
            <person name="Cheng J.-F."/>
            <person name="Bruce D."/>
            <person name="Goodwin L."/>
            <person name="Pitluck S."/>
            <person name="Land M.L."/>
            <person name="Hauser L."/>
            <person name="Chang Y.-J."/>
            <person name="Jeffries C."/>
            <person name="Anderson I.J."/>
            <person name="Johnson E."/>
            <person name="Loganathan U."/>
            <person name="Mulhopadhyay B."/>
            <person name="Kyrpides N."/>
            <person name="Woyke T.J."/>
        </authorList>
    </citation>
    <scope>NUCLEOTIDE SEQUENCE [LARGE SCALE GENOMIC DNA]</scope>
    <source>
        <strain evidence="1 2">YK9</strain>
    </source>
</reference>
<dbReference type="eggNOG" id="COG2355">
    <property type="taxonomic scope" value="Bacteria"/>
</dbReference>